<accession>A0ABT5LEC9</accession>
<dbReference type="Pfam" id="PF01526">
    <property type="entry name" value="DDE_Tnp_Tn3"/>
    <property type="match status" value="1"/>
</dbReference>
<name>A0ABT5LEC9_9GAMM</name>
<sequence>MCLPSRQATQQSTVIRKLFGNKRNNRTQLALHVYDRLIKCLYLLDLLALFHIRFITTDGWGSYAREMEPGNSAKYT</sequence>
<reference evidence="2 3" key="1">
    <citation type="submission" date="2023-02" db="EMBL/GenBank/DDBJ databases">
        <title>Entomopathogenic bacteria.</title>
        <authorList>
            <person name="Machado R.A."/>
        </authorList>
    </citation>
    <scope>NUCLEOTIDE SEQUENCE [LARGE SCALE GENOMIC DNA]</scope>
    <source>
        <strain evidence="2 3">XENO-10</strain>
    </source>
</reference>
<comment type="caution">
    <text evidence="2">The sequence shown here is derived from an EMBL/GenBank/DDBJ whole genome shotgun (WGS) entry which is preliminary data.</text>
</comment>
<dbReference type="RefSeq" id="WP_273554799.1">
    <property type="nucleotide sequence ID" value="NZ_JAQRFI010000016.1"/>
</dbReference>
<keyword evidence="3" id="KW-1185">Reference proteome</keyword>
<dbReference type="EMBL" id="JAQRFI010000016">
    <property type="protein sequence ID" value="MDC9589457.1"/>
    <property type="molecule type" value="Genomic_DNA"/>
</dbReference>
<proteinExistence type="predicted"/>
<protein>
    <submittedName>
        <fullName evidence="2">Tn3 family transposase</fullName>
    </submittedName>
</protein>
<evidence type="ECO:0000259" key="1">
    <source>
        <dbReference type="Pfam" id="PF01526"/>
    </source>
</evidence>
<feature type="domain" description="Tn3 transposase DDE" evidence="1">
    <location>
        <begin position="7"/>
        <end position="47"/>
    </location>
</feature>
<gene>
    <name evidence="2" type="ORF">PSI23_09060</name>
</gene>
<dbReference type="InterPro" id="IPR002513">
    <property type="entry name" value="Tn3_Tnp_DDE_dom"/>
</dbReference>
<evidence type="ECO:0000313" key="2">
    <source>
        <dbReference type="EMBL" id="MDC9589457.1"/>
    </source>
</evidence>
<dbReference type="Proteomes" id="UP001217178">
    <property type="component" value="Unassembled WGS sequence"/>
</dbReference>
<organism evidence="2 3">
    <name type="scientific">Xenorhabdus yunnanensis</name>
    <dbReference type="NCBI Taxonomy" id="3025878"/>
    <lineage>
        <taxon>Bacteria</taxon>
        <taxon>Pseudomonadati</taxon>
        <taxon>Pseudomonadota</taxon>
        <taxon>Gammaproteobacteria</taxon>
        <taxon>Enterobacterales</taxon>
        <taxon>Morganellaceae</taxon>
        <taxon>Xenorhabdus</taxon>
    </lineage>
</organism>
<evidence type="ECO:0000313" key="3">
    <source>
        <dbReference type="Proteomes" id="UP001217178"/>
    </source>
</evidence>